<dbReference type="InterPro" id="IPR020095">
    <property type="entry name" value="PsdUridine_synth_TruA_C"/>
</dbReference>
<gene>
    <name evidence="5" type="ORF">METZ01_LOCUS295046</name>
</gene>
<evidence type="ECO:0000256" key="2">
    <source>
        <dbReference type="ARBA" id="ARBA00022694"/>
    </source>
</evidence>
<keyword evidence="3" id="KW-0413">Isomerase</keyword>
<dbReference type="GO" id="GO:0009982">
    <property type="term" value="F:pseudouridine synthase activity"/>
    <property type="evidence" value="ECO:0007669"/>
    <property type="project" value="InterPro"/>
</dbReference>
<sequence length="244" mass="27821">MPRFKIAIQYDGTRYCGWQTQQNGLAIQPVLEKLLGSFNGKSSIKITGAGRTDSGVHALGQVAHFDLKTDLDTCTLMRAMNAKCPEDITIVDCDVVSPEFHARFSAVRRTYRYQCYTGTNPLYKNQSWFLPELDIDTLNSISKNLLGTRDFLSFSKWNKQMNNTECDISQSAWTKENNMVIFTVIGNRFLHHMVRYLTGTMVAVAQNKYSEKDFIQLLSNPQKNVTLYKAPAEGLFLEKVEYDQ</sequence>
<dbReference type="GO" id="GO:0003723">
    <property type="term" value="F:RNA binding"/>
    <property type="evidence" value="ECO:0007669"/>
    <property type="project" value="InterPro"/>
</dbReference>
<dbReference type="Gene3D" id="3.30.70.660">
    <property type="entry name" value="Pseudouridine synthase I, catalytic domain, C-terminal subdomain"/>
    <property type="match status" value="1"/>
</dbReference>
<comment type="similarity">
    <text evidence="1">Belongs to the tRNA pseudouridine synthase TruA family.</text>
</comment>
<name>A0A382M4B2_9ZZZZ</name>
<dbReference type="SUPFAM" id="SSF55120">
    <property type="entry name" value="Pseudouridine synthase"/>
    <property type="match status" value="1"/>
</dbReference>
<evidence type="ECO:0000259" key="4">
    <source>
        <dbReference type="Pfam" id="PF01416"/>
    </source>
</evidence>
<dbReference type="InterPro" id="IPR001406">
    <property type="entry name" value="PsdUridine_synth_TruA"/>
</dbReference>
<keyword evidence="2" id="KW-0819">tRNA processing</keyword>
<feature type="domain" description="Pseudouridine synthase I TruA alpha/beta" evidence="4">
    <location>
        <begin position="142"/>
        <end position="243"/>
    </location>
</feature>
<dbReference type="PIRSF" id="PIRSF001430">
    <property type="entry name" value="tRNA_psdUrid_synth"/>
    <property type="match status" value="1"/>
</dbReference>
<dbReference type="Gene3D" id="3.30.70.580">
    <property type="entry name" value="Pseudouridine synthase I, catalytic domain, N-terminal subdomain"/>
    <property type="match status" value="1"/>
</dbReference>
<dbReference type="InterPro" id="IPR020094">
    <property type="entry name" value="TruA/RsuA/RluB/E/F_N"/>
</dbReference>
<dbReference type="EMBL" id="UINC01090338">
    <property type="protein sequence ID" value="SVC42192.1"/>
    <property type="molecule type" value="Genomic_DNA"/>
</dbReference>
<protein>
    <recommendedName>
        <fullName evidence="4">Pseudouridine synthase I TruA alpha/beta domain-containing protein</fullName>
    </recommendedName>
</protein>
<evidence type="ECO:0000256" key="3">
    <source>
        <dbReference type="ARBA" id="ARBA00023235"/>
    </source>
</evidence>
<evidence type="ECO:0000313" key="5">
    <source>
        <dbReference type="EMBL" id="SVC42192.1"/>
    </source>
</evidence>
<evidence type="ECO:0000256" key="1">
    <source>
        <dbReference type="ARBA" id="ARBA00009375"/>
    </source>
</evidence>
<dbReference type="Pfam" id="PF01416">
    <property type="entry name" value="PseudoU_synth_1"/>
    <property type="match status" value="2"/>
</dbReference>
<dbReference type="AlphaFoldDB" id="A0A382M4B2"/>
<feature type="domain" description="Pseudouridine synthase I TruA alpha/beta" evidence="4">
    <location>
        <begin position="6"/>
        <end position="104"/>
    </location>
</feature>
<reference evidence="5" key="1">
    <citation type="submission" date="2018-05" db="EMBL/GenBank/DDBJ databases">
        <authorList>
            <person name="Lanie J.A."/>
            <person name="Ng W.-L."/>
            <person name="Kazmierczak K.M."/>
            <person name="Andrzejewski T.M."/>
            <person name="Davidsen T.M."/>
            <person name="Wayne K.J."/>
            <person name="Tettelin H."/>
            <person name="Glass J.I."/>
            <person name="Rusch D."/>
            <person name="Podicherti R."/>
            <person name="Tsui H.-C.T."/>
            <person name="Winkler M.E."/>
        </authorList>
    </citation>
    <scope>NUCLEOTIDE SEQUENCE</scope>
</reference>
<dbReference type="FunFam" id="3.30.70.580:FF:000001">
    <property type="entry name" value="tRNA pseudouridine synthase A"/>
    <property type="match status" value="1"/>
</dbReference>
<dbReference type="NCBIfam" id="TIGR00071">
    <property type="entry name" value="hisT_truA"/>
    <property type="match status" value="1"/>
</dbReference>
<organism evidence="5">
    <name type="scientific">marine metagenome</name>
    <dbReference type="NCBI Taxonomy" id="408172"/>
    <lineage>
        <taxon>unclassified sequences</taxon>
        <taxon>metagenomes</taxon>
        <taxon>ecological metagenomes</taxon>
    </lineage>
</organism>
<dbReference type="HAMAP" id="MF_00171">
    <property type="entry name" value="TruA"/>
    <property type="match status" value="1"/>
</dbReference>
<dbReference type="PANTHER" id="PTHR11142">
    <property type="entry name" value="PSEUDOURIDYLATE SYNTHASE"/>
    <property type="match status" value="1"/>
</dbReference>
<dbReference type="PANTHER" id="PTHR11142:SF0">
    <property type="entry name" value="TRNA PSEUDOURIDINE SYNTHASE-LIKE 1"/>
    <property type="match status" value="1"/>
</dbReference>
<dbReference type="CDD" id="cd02570">
    <property type="entry name" value="PseudoU_synth_EcTruA"/>
    <property type="match status" value="1"/>
</dbReference>
<accession>A0A382M4B2</accession>
<dbReference type="InterPro" id="IPR020103">
    <property type="entry name" value="PsdUridine_synth_cat_dom_sf"/>
</dbReference>
<proteinExistence type="inferred from homology"/>
<dbReference type="InterPro" id="IPR020097">
    <property type="entry name" value="PsdUridine_synth_TruA_a/b_dom"/>
</dbReference>
<dbReference type="GO" id="GO:0031119">
    <property type="term" value="P:tRNA pseudouridine synthesis"/>
    <property type="evidence" value="ECO:0007669"/>
    <property type="project" value="TreeGrafter"/>
</dbReference>